<dbReference type="InterPro" id="IPR003660">
    <property type="entry name" value="HAMP_dom"/>
</dbReference>
<protein>
    <recommendedName>
        <fullName evidence="3">histidine kinase</fullName>
        <ecNumber evidence="3">2.7.13.3</ecNumber>
    </recommendedName>
</protein>
<dbReference type="EMBL" id="JAQOSP010000006">
    <property type="protein sequence ID" value="MDJ1168178.1"/>
    <property type="molecule type" value="Genomic_DNA"/>
</dbReference>
<dbReference type="Gene3D" id="3.30.565.10">
    <property type="entry name" value="Histidine kinase-like ATPase, C-terminal domain"/>
    <property type="match status" value="1"/>
</dbReference>
<dbReference type="InterPro" id="IPR003594">
    <property type="entry name" value="HATPase_dom"/>
</dbReference>
<dbReference type="SUPFAM" id="SSF52172">
    <property type="entry name" value="CheY-like"/>
    <property type="match status" value="1"/>
</dbReference>
<keyword evidence="15" id="KW-0067">ATP-binding</keyword>
<evidence type="ECO:0000256" key="2">
    <source>
        <dbReference type="ARBA" id="ARBA00004370"/>
    </source>
</evidence>
<keyword evidence="10" id="KW-0472">Membrane</keyword>
<dbReference type="PROSITE" id="PS50110">
    <property type="entry name" value="RESPONSE_REGULATORY"/>
    <property type="match status" value="1"/>
</dbReference>
<keyword evidence="15" id="KW-0547">Nucleotide-binding</keyword>
<proteinExistence type="predicted"/>
<dbReference type="InterPro" id="IPR005467">
    <property type="entry name" value="His_kinase_dom"/>
</dbReference>
<evidence type="ECO:0000256" key="7">
    <source>
        <dbReference type="ARBA" id="ARBA00023012"/>
    </source>
</evidence>
<gene>
    <name evidence="15" type="ORF">PMG71_01900</name>
</gene>
<dbReference type="InterPro" id="IPR001789">
    <property type="entry name" value="Sig_transdc_resp-reg_receiver"/>
</dbReference>
<dbReference type="InterPro" id="IPR036097">
    <property type="entry name" value="HisK_dim/P_sf"/>
</dbReference>
<keyword evidence="10" id="KW-1133">Transmembrane helix</keyword>
<dbReference type="InterPro" id="IPR000700">
    <property type="entry name" value="PAS-assoc_C"/>
</dbReference>
<dbReference type="Pfam" id="PF02518">
    <property type="entry name" value="HATPase_c"/>
    <property type="match status" value="1"/>
</dbReference>
<evidence type="ECO:0000256" key="1">
    <source>
        <dbReference type="ARBA" id="ARBA00000085"/>
    </source>
</evidence>
<reference evidence="15 16" key="1">
    <citation type="submission" date="2023-01" db="EMBL/GenBank/DDBJ databases">
        <title>Novel diversity within Roseofilum (Cyanobacteria; Desertifilaceae) from marine benthic mats with descriptions of four novel species.</title>
        <authorList>
            <person name="Wang Y."/>
            <person name="Berthold D.E."/>
            <person name="Hu J."/>
            <person name="Lefler F.W."/>
            <person name="Laughinghouse H.D. IV."/>
        </authorList>
    </citation>
    <scope>NUCLEOTIDE SEQUENCE [LARGE SCALE GENOMIC DNA]</scope>
    <source>
        <strain evidence="15 16">BLCC-M154</strain>
    </source>
</reference>
<keyword evidence="16" id="KW-1185">Reference proteome</keyword>
<dbReference type="PRINTS" id="PR00344">
    <property type="entry name" value="BCTRLSENSOR"/>
</dbReference>
<dbReference type="InterPro" id="IPR011006">
    <property type="entry name" value="CheY-like_superfamily"/>
</dbReference>
<dbReference type="SUPFAM" id="SSF158472">
    <property type="entry name" value="HAMP domain-like"/>
    <property type="match status" value="1"/>
</dbReference>
<dbReference type="Pfam" id="PF00512">
    <property type="entry name" value="HisKA"/>
    <property type="match status" value="1"/>
</dbReference>
<dbReference type="Gene3D" id="3.40.50.2300">
    <property type="match status" value="1"/>
</dbReference>
<evidence type="ECO:0000256" key="8">
    <source>
        <dbReference type="PROSITE-ProRule" id="PRU00169"/>
    </source>
</evidence>
<comment type="catalytic activity">
    <reaction evidence="1">
        <text>ATP + protein L-histidine = ADP + protein N-phospho-L-histidine.</text>
        <dbReference type="EC" id="2.7.13.3"/>
    </reaction>
</comment>
<dbReference type="PROSITE" id="PS50113">
    <property type="entry name" value="PAC"/>
    <property type="match status" value="1"/>
</dbReference>
<keyword evidence="4 8" id="KW-0597">Phosphoprotein</keyword>
<dbReference type="PANTHER" id="PTHR43047">
    <property type="entry name" value="TWO-COMPONENT HISTIDINE PROTEIN KINASE"/>
    <property type="match status" value="1"/>
</dbReference>
<keyword evidence="7" id="KW-0902">Two-component regulatory system</keyword>
<name>A0ABT7AMQ4_9CYAN</name>
<dbReference type="SMART" id="SM00387">
    <property type="entry name" value="HATPase_c"/>
    <property type="match status" value="1"/>
</dbReference>
<dbReference type="RefSeq" id="WP_283751945.1">
    <property type="nucleotide sequence ID" value="NZ_JAQOSP010000006.1"/>
</dbReference>
<evidence type="ECO:0000259" key="13">
    <source>
        <dbReference type="PROSITE" id="PS50113"/>
    </source>
</evidence>
<dbReference type="SMART" id="SM00388">
    <property type="entry name" value="HisKA"/>
    <property type="match status" value="1"/>
</dbReference>
<dbReference type="SUPFAM" id="SSF55874">
    <property type="entry name" value="ATPase domain of HSP90 chaperone/DNA topoisomerase II/histidine kinase"/>
    <property type="match status" value="1"/>
</dbReference>
<evidence type="ECO:0000259" key="12">
    <source>
        <dbReference type="PROSITE" id="PS50110"/>
    </source>
</evidence>
<feature type="domain" description="Response regulatory" evidence="12">
    <location>
        <begin position="798"/>
        <end position="914"/>
    </location>
</feature>
<feature type="transmembrane region" description="Helical" evidence="10">
    <location>
        <begin position="31"/>
        <end position="53"/>
    </location>
</feature>
<dbReference type="CDD" id="cd16922">
    <property type="entry name" value="HATPase_EvgS-ArcB-TorS-like"/>
    <property type="match status" value="1"/>
</dbReference>
<dbReference type="InterPro" id="IPR035965">
    <property type="entry name" value="PAS-like_dom_sf"/>
</dbReference>
<keyword evidence="10" id="KW-0812">Transmembrane</keyword>
<dbReference type="SUPFAM" id="SSF47384">
    <property type="entry name" value="Homodimeric domain of signal transducing histidine kinase"/>
    <property type="match status" value="1"/>
</dbReference>
<dbReference type="InterPro" id="IPR003661">
    <property type="entry name" value="HisK_dim/P_dom"/>
</dbReference>
<dbReference type="SMART" id="SM00304">
    <property type="entry name" value="HAMP"/>
    <property type="match status" value="1"/>
</dbReference>
<dbReference type="PROSITE" id="PS50885">
    <property type="entry name" value="HAMP"/>
    <property type="match status" value="1"/>
</dbReference>
<keyword evidence="5" id="KW-0808">Transferase</keyword>
<organism evidence="15 16">
    <name type="scientific">Roseofilum acuticapitatum BLCC-M154</name>
    <dbReference type="NCBI Taxonomy" id="3022444"/>
    <lineage>
        <taxon>Bacteria</taxon>
        <taxon>Bacillati</taxon>
        <taxon>Cyanobacteriota</taxon>
        <taxon>Cyanophyceae</taxon>
        <taxon>Desertifilales</taxon>
        <taxon>Desertifilaceae</taxon>
        <taxon>Roseofilum</taxon>
        <taxon>Roseofilum acuticapitatum</taxon>
    </lineage>
</organism>
<evidence type="ECO:0000256" key="9">
    <source>
        <dbReference type="SAM" id="Coils"/>
    </source>
</evidence>
<keyword evidence="9" id="KW-0175">Coiled coil</keyword>
<dbReference type="Gene3D" id="1.10.287.130">
    <property type="match status" value="1"/>
</dbReference>
<dbReference type="SUPFAM" id="SSF55785">
    <property type="entry name" value="PYP-like sensor domain (PAS domain)"/>
    <property type="match status" value="1"/>
</dbReference>
<dbReference type="Gene3D" id="3.30.450.20">
    <property type="entry name" value="PAS domain"/>
    <property type="match status" value="1"/>
</dbReference>
<dbReference type="CDD" id="cd00082">
    <property type="entry name" value="HisKA"/>
    <property type="match status" value="1"/>
</dbReference>
<dbReference type="SMART" id="SM00448">
    <property type="entry name" value="REC"/>
    <property type="match status" value="1"/>
</dbReference>
<feature type="transmembrane region" description="Helical" evidence="10">
    <location>
        <begin position="312"/>
        <end position="335"/>
    </location>
</feature>
<feature type="domain" description="HAMP" evidence="14">
    <location>
        <begin position="337"/>
        <end position="389"/>
    </location>
</feature>
<evidence type="ECO:0000256" key="10">
    <source>
        <dbReference type="SAM" id="Phobius"/>
    </source>
</evidence>
<evidence type="ECO:0000256" key="6">
    <source>
        <dbReference type="ARBA" id="ARBA00022777"/>
    </source>
</evidence>
<dbReference type="Gene3D" id="6.10.340.10">
    <property type="match status" value="1"/>
</dbReference>
<feature type="coiled-coil region" evidence="9">
    <location>
        <begin position="374"/>
        <end position="408"/>
    </location>
</feature>
<dbReference type="GO" id="GO:0005524">
    <property type="term" value="F:ATP binding"/>
    <property type="evidence" value="ECO:0007669"/>
    <property type="project" value="UniProtKB-KW"/>
</dbReference>
<sequence length="1015" mass="115898">MRSEYDMIPAIVAQLRKLQHWWNRLSITTKFSTGFGGLFTLIIFVSINSYIALKIIQGQAEKDISISVELQRLVLEMDRNLQEARTHQRDFFLRYPEIGFSQAKEIYAQEAVDNINEVVRLTTEFKQLIEQPQVSDSLKQTNVDLSLFVSSAQRYETTFIEAVELVTQLAQEKNGLQHQLENWGSEGKKAIQSLDLQWREQYQALRLAEKEYLITRQRPHMQSAFNILLELEKKIAENTALSPEQKSEVFNILDSYKKTAEKILQVDTAIQSRFRDFDLQAQNIDRISSELIALSNQEVIKAQKRVEKASQLIYFILVLSALFGLFITAIIARLFQKTITEKIIQLTQGVNQIKQGSLNHRLPLESEDELGELAEGFNQMATQLQALVHNLEQQVAEQTVAIRKSEALLNETQKIGQLGGWEFDPQTQELVWTQEVYHIHEVEADYVPTLEGMLSFFEGEYREHLQAAMNEATNNLTEFDLELPLMRHSRDLIWVRLIGQPLAVEDERIKLKGTLQNITDRKEIELALQKAKQAADSANQAKTEFLSSMSHELRTPLNGILGYTQILKRSKTLEGEDRKGVEVIHECGSHLLTLINDILDMAKIESRKVELYEEPLDLSYFLDGVSSICKIKAHQKGLGFRSIYDPRLPKTIIVDQKRLRQVLINLIGNAIKFTDTGEITFKVDFLDWISRSDQTYAKIRFDVKDTGIGITPEQLEKIFSPFEQVGEKARMSEGTGLGLAISQNIVQLMGGNLKVSSIPNQGSCFFFEIQCLLAEEGLSSPLPVSENSITGYLGEKQTILVIDDRWEHRSLIVNLLNSLGFRVIEATDGKEGLKEAEKVTPDLIITDIFMPVMDGLELTQVIRHLEHLKQVPIIISSASISGLDSEYRLQIDCNEFIPKPIDTEVLLASLKKHLDLTWIYADDRDLDHLDYPLDQSTNSHVLPMQFPPKAELENLYRSARIGDIEDMENEVKRLGQLDEDYDSFVSYASQLLDEFAIEEIRVLLEDFFQKVENSA</sequence>
<dbReference type="PANTHER" id="PTHR43047:SF72">
    <property type="entry name" value="OSMOSENSING HISTIDINE PROTEIN KINASE SLN1"/>
    <property type="match status" value="1"/>
</dbReference>
<evidence type="ECO:0000256" key="4">
    <source>
        <dbReference type="ARBA" id="ARBA00022553"/>
    </source>
</evidence>
<dbReference type="InterPro" id="IPR036890">
    <property type="entry name" value="HATPase_C_sf"/>
</dbReference>
<evidence type="ECO:0000313" key="16">
    <source>
        <dbReference type="Proteomes" id="UP001235303"/>
    </source>
</evidence>
<dbReference type="Proteomes" id="UP001235303">
    <property type="component" value="Unassembled WGS sequence"/>
</dbReference>
<comment type="caution">
    <text evidence="15">The sequence shown here is derived from an EMBL/GenBank/DDBJ whole genome shotgun (WGS) entry which is preliminary data.</text>
</comment>
<dbReference type="Pfam" id="PF00072">
    <property type="entry name" value="Response_reg"/>
    <property type="match status" value="1"/>
</dbReference>
<dbReference type="InterPro" id="IPR004358">
    <property type="entry name" value="Sig_transdc_His_kin-like_C"/>
</dbReference>
<dbReference type="PROSITE" id="PS50109">
    <property type="entry name" value="HIS_KIN"/>
    <property type="match status" value="1"/>
</dbReference>
<feature type="domain" description="PAC" evidence="13">
    <location>
        <begin position="479"/>
        <end position="530"/>
    </location>
</feature>
<dbReference type="CDD" id="cd06225">
    <property type="entry name" value="HAMP"/>
    <property type="match status" value="1"/>
</dbReference>
<comment type="subcellular location">
    <subcellularLocation>
        <location evidence="2">Membrane</location>
    </subcellularLocation>
</comment>
<evidence type="ECO:0000256" key="3">
    <source>
        <dbReference type="ARBA" id="ARBA00012438"/>
    </source>
</evidence>
<evidence type="ECO:0000259" key="14">
    <source>
        <dbReference type="PROSITE" id="PS50885"/>
    </source>
</evidence>
<evidence type="ECO:0000256" key="5">
    <source>
        <dbReference type="ARBA" id="ARBA00022679"/>
    </source>
</evidence>
<accession>A0ABT7AMQ4</accession>
<keyword evidence="6" id="KW-0418">Kinase</keyword>
<feature type="domain" description="Histidine kinase" evidence="11">
    <location>
        <begin position="548"/>
        <end position="773"/>
    </location>
</feature>
<evidence type="ECO:0000313" key="15">
    <source>
        <dbReference type="EMBL" id="MDJ1168178.1"/>
    </source>
</evidence>
<dbReference type="Pfam" id="PF00672">
    <property type="entry name" value="HAMP"/>
    <property type="match status" value="1"/>
</dbReference>
<dbReference type="EC" id="2.7.13.3" evidence="3"/>
<evidence type="ECO:0000259" key="11">
    <source>
        <dbReference type="PROSITE" id="PS50109"/>
    </source>
</evidence>
<feature type="modified residue" description="4-aspartylphosphate" evidence="8">
    <location>
        <position position="847"/>
    </location>
</feature>